<dbReference type="Pfam" id="PF05623">
    <property type="entry name" value="DUF789"/>
    <property type="match status" value="1"/>
</dbReference>
<dbReference type="AlphaFoldDB" id="A0A7I8JG73"/>
<dbReference type="EMBL" id="LR743599">
    <property type="protein sequence ID" value="CAA2629893.1"/>
    <property type="molecule type" value="Genomic_DNA"/>
</dbReference>
<dbReference type="PANTHER" id="PTHR31343">
    <property type="entry name" value="T15D22.8"/>
    <property type="match status" value="1"/>
</dbReference>
<evidence type="ECO:0000313" key="2">
    <source>
        <dbReference type="EMBL" id="CAA2629893.1"/>
    </source>
</evidence>
<protein>
    <submittedName>
        <fullName evidence="2">Uncharacterized protein</fullName>
    </submittedName>
</protein>
<feature type="compositionally biased region" description="Basic residues" evidence="1">
    <location>
        <begin position="103"/>
        <end position="117"/>
    </location>
</feature>
<gene>
    <name evidence="2" type="ORF">SI7747_12015531</name>
</gene>
<dbReference type="InterPro" id="IPR008507">
    <property type="entry name" value="DUF789"/>
</dbReference>
<organism evidence="2">
    <name type="scientific">Spirodela intermedia</name>
    <name type="common">Intermediate duckweed</name>
    <dbReference type="NCBI Taxonomy" id="51605"/>
    <lineage>
        <taxon>Eukaryota</taxon>
        <taxon>Viridiplantae</taxon>
        <taxon>Streptophyta</taxon>
        <taxon>Embryophyta</taxon>
        <taxon>Tracheophyta</taxon>
        <taxon>Spermatophyta</taxon>
        <taxon>Magnoliopsida</taxon>
        <taxon>Liliopsida</taxon>
        <taxon>Araceae</taxon>
        <taxon>Lemnoideae</taxon>
        <taxon>Spirodela</taxon>
    </lineage>
</organism>
<evidence type="ECO:0000313" key="3">
    <source>
        <dbReference type="Proteomes" id="UP001189122"/>
    </source>
</evidence>
<dbReference type="EMBL" id="CACRZD030000012">
    <property type="protein sequence ID" value="CAA6669136.1"/>
    <property type="molecule type" value="Genomic_DNA"/>
</dbReference>
<dbReference type="PANTHER" id="PTHR31343:SF8">
    <property type="entry name" value="OS07G0246600 PROTEIN"/>
    <property type="match status" value="1"/>
</dbReference>
<evidence type="ECO:0000256" key="1">
    <source>
        <dbReference type="SAM" id="MobiDB-lite"/>
    </source>
</evidence>
<reference evidence="2 3" key="1">
    <citation type="submission" date="2019-12" db="EMBL/GenBank/DDBJ databases">
        <authorList>
            <person name="Scholz U."/>
            <person name="Mascher M."/>
            <person name="Fiebig A."/>
        </authorList>
    </citation>
    <scope>NUCLEOTIDE SEQUENCE</scope>
</reference>
<feature type="region of interest" description="Disordered" evidence="1">
    <location>
        <begin position="1"/>
        <end position="21"/>
    </location>
</feature>
<sequence>MSASPSPPPTPPPPAGNLDRFLQSTTPLVPALYPPKINMRGRRNGETNDSHPYFNLGDLWESFREWSAYGAGVPVTLNGSDSVIQYYVPYLSGIQLYAESHRLRSRSRKQQRGRSAARNRENKQGFPGENPNCAQEGSSSDGGDARNPPGALIFEYLERDPPYGREPLADKISLLASRFPELKTYKSCDLLPSSWMSVAWYPIYRIPTGPTLRDLDACFLTFHSLSTSPKAPTCRGGGRQIPGKALSADLRARLLQVQGSIWTSNGTQERQQASSLLQAAESWLRQLQVDHPDFSFFLSHNGGPSRR</sequence>
<keyword evidence="3" id="KW-1185">Reference proteome</keyword>
<proteinExistence type="predicted"/>
<dbReference type="Proteomes" id="UP001189122">
    <property type="component" value="Unassembled WGS sequence"/>
</dbReference>
<feature type="compositionally biased region" description="Pro residues" evidence="1">
    <location>
        <begin position="1"/>
        <end position="15"/>
    </location>
</feature>
<feature type="region of interest" description="Disordered" evidence="1">
    <location>
        <begin position="102"/>
        <end position="145"/>
    </location>
</feature>
<accession>A0A7I8JG73</accession>
<name>A0A7I8JG73_SPIIN</name>
<feature type="compositionally biased region" description="Polar residues" evidence="1">
    <location>
        <begin position="132"/>
        <end position="141"/>
    </location>
</feature>